<sequence>MLLISCGAVLSTLLPLPCADKQGKGTTAAAPRTSLGKVGFVHLAPRTISAQSPALEPSTPPHHHPPTSCATPLQALPMRLPIRAIRIEKASTSLPASLQSLSRLAARGGVEFGGDESCIPLLSIQVTQRSFASSPTSYTVSSGTSAVPLNWAYQRRLRSGGRVETYLLCSVERLAGWRWQVS</sequence>
<keyword evidence="4" id="KW-1185">Reference proteome</keyword>
<protein>
    <submittedName>
        <fullName evidence="3">Uncharacterized protein</fullName>
    </submittedName>
</protein>
<reference evidence="3" key="1">
    <citation type="submission" date="2023-06" db="EMBL/GenBank/DDBJ databases">
        <title>Genome-scale phylogeny and comparative genomics of the fungal order Sordariales.</title>
        <authorList>
            <consortium name="Lawrence Berkeley National Laboratory"/>
            <person name="Hensen N."/>
            <person name="Bonometti L."/>
            <person name="Westerberg I."/>
            <person name="Brannstrom I.O."/>
            <person name="Guillou S."/>
            <person name="Cros-Aarteil S."/>
            <person name="Calhoun S."/>
            <person name="Haridas S."/>
            <person name="Kuo A."/>
            <person name="Mondo S."/>
            <person name="Pangilinan J."/>
            <person name="Riley R."/>
            <person name="LaButti K."/>
            <person name="Andreopoulos B."/>
            <person name="Lipzen A."/>
            <person name="Chen C."/>
            <person name="Yanf M."/>
            <person name="Daum C."/>
            <person name="Ng V."/>
            <person name="Clum A."/>
            <person name="Steindorff A."/>
            <person name="Ohm R."/>
            <person name="Martin F."/>
            <person name="Silar P."/>
            <person name="Natvig D."/>
            <person name="Lalanne C."/>
            <person name="Gautier V."/>
            <person name="Ament-velasquez S.L."/>
            <person name="Kruys A."/>
            <person name="Hutchinson M.I."/>
            <person name="Powell A.J."/>
            <person name="Barry K."/>
            <person name="Miller A.N."/>
            <person name="Grigoriev I.V."/>
            <person name="Debuchy R."/>
            <person name="Gladieux P."/>
            <person name="Thoren M.H."/>
            <person name="Johannesson H."/>
        </authorList>
    </citation>
    <scope>NUCLEOTIDE SEQUENCE</scope>
    <source>
        <strain evidence="3">SMH3187-1</strain>
    </source>
</reference>
<dbReference type="EMBL" id="JAUKUD010000007">
    <property type="protein sequence ID" value="KAK0738610.1"/>
    <property type="molecule type" value="Genomic_DNA"/>
</dbReference>
<evidence type="ECO:0000256" key="1">
    <source>
        <dbReference type="SAM" id="MobiDB-lite"/>
    </source>
</evidence>
<organism evidence="3 4">
    <name type="scientific">Schizothecium vesticola</name>
    <dbReference type="NCBI Taxonomy" id="314040"/>
    <lineage>
        <taxon>Eukaryota</taxon>
        <taxon>Fungi</taxon>
        <taxon>Dikarya</taxon>
        <taxon>Ascomycota</taxon>
        <taxon>Pezizomycotina</taxon>
        <taxon>Sordariomycetes</taxon>
        <taxon>Sordariomycetidae</taxon>
        <taxon>Sordariales</taxon>
        <taxon>Schizotheciaceae</taxon>
        <taxon>Schizothecium</taxon>
    </lineage>
</organism>
<keyword evidence="2" id="KW-0732">Signal</keyword>
<feature type="chain" id="PRO_5041223321" evidence="2">
    <location>
        <begin position="20"/>
        <end position="182"/>
    </location>
</feature>
<feature type="region of interest" description="Disordered" evidence="1">
    <location>
        <begin position="51"/>
        <end position="72"/>
    </location>
</feature>
<name>A0AA40BQM3_9PEZI</name>
<dbReference type="AlphaFoldDB" id="A0AA40BQM3"/>
<gene>
    <name evidence="3" type="ORF">B0T18DRAFT_422421</name>
</gene>
<proteinExistence type="predicted"/>
<feature type="signal peptide" evidence="2">
    <location>
        <begin position="1"/>
        <end position="19"/>
    </location>
</feature>
<evidence type="ECO:0000313" key="3">
    <source>
        <dbReference type="EMBL" id="KAK0738610.1"/>
    </source>
</evidence>
<dbReference type="Proteomes" id="UP001172155">
    <property type="component" value="Unassembled WGS sequence"/>
</dbReference>
<evidence type="ECO:0000256" key="2">
    <source>
        <dbReference type="SAM" id="SignalP"/>
    </source>
</evidence>
<comment type="caution">
    <text evidence="3">The sequence shown here is derived from an EMBL/GenBank/DDBJ whole genome shotgun (WGS) entry which is preliminary data.</text>
</comment>
<accession>A0AA40BQM3</accession>
<evidence type="ECO:0000313" key="4">
    <source>
        <dbReference type="Proteomes" id="UP001172155"/>
    </source>
</evidence>